<evidence type="ECO:0000256" key="7">
    <source>
        <dbReference type="ARBA" id="ARBA00025274"/>
    </source>
</evidence>
<dbReference type="FunFam" id="3.40.50.1000:FF:000073">
    <property type="entry name" value="Trehalose 6-phosphate phosphatase"/>
    <property type="match status" value="1"/>
</dbReference>
<keyword evidence="5 8" id="KW-0378">Hydrolase</keyword>
<dbReference type="CDD" id="cd01627">
    <property type="entry name" value="HAD_TPP"/>
    <property type="match status" value="1"/>
</dbReference>
<accession>A0AAV1CA94</accession>
<dbReference type="Proteomes" id="UP001161247">
    <property type="component" value="Chromosome 1"/>
</dbReference>
<organism evidence="9 10">
    <name type="scientific">Oldenlandia corymbosa var. corymbosa</name>
    <dbReference type="NCBI Taxonomy" id="529605"/>
    <lineage>
        <taxon>Eukaryota</taxon>
        <taxon>Viridiplantae</taxon>
        <taxon>Streptophyta</taxon>
        <taxon>Embryophyta</taxon>
        <taxon>Tracheophyta</taxon>
        <taxon>Spermatophyta</taxon>
        <taxon>Magnoliopsida</taxon>
        <taxon>eudicotyledons</taxon>
        <taxon>Gunneridae</taxon>
        <taxon>Pentapetalae</taxon>
        <taxon>asterids</taxon>
        <taxon>lamiids</taxon>
        <taxon>Gentianales</taxon>
        <taxon>Rubiaceae</taxon>
        <taxon>Rubioideae</taxon>
        <taxon>Spermacoceae</taxon>
        <taxon>Hedyotis-Oldenlandia complex</taxon>
        <taxon>Oldenlandia</taxon>
    </lineage>
</organism>
<evidence type="ECO:0000256" key="4">
    <source>
        <dbReference type="ARBA" id="ARBA00008770"/>
    </source>
</evidence>
<sequence>MRIGRICEAIGRWFDRTEDSNNMNTLSLFAKFRKDRVEPHNSDDHCIPTDHLDVTDVEDSKYLNWLKEHPSALTVFQEIMNAANGKQIVVFLDYDGTLTPIVDDPEKAFMSPAMRSAVRDVAKKFSTAIISGRSRDKVYGFVKLEELYYAGSHGMDIKGPVTQSMSYECKYQTKALDHQGNELTIFQPAQDFLPSIKELLNRLKKETCDIEGVFIEDNRFCLSVHYRHVPENDYAALEKIIKSVLEEYPKFRMNFGKKVMELKPSIEWNKGNAVLYLLDTLGYANSSDVFPIFIGDDKTDEDAFKVIRSSKQGCPILVSSIPRDTRALSSLQDPTEVESFLIRLANWVPAGTQ</sequence>
<evidence type="ECO:0000256" key="5">
    <source>
        <dbReference type="ARBA" id="ARBA00022801"/>
    </source>
</evidence>
<dbReference type="Gene3D" id="3.30.70.1020">
    <property type="entry name" value="Trehalose-6-phosphate phosphatase related protein, domain 2"/>
    <property type="match status" value="1"/>
</dbReference>
<dbReference type="InterPro" id="IPR036412">
    <property type="entry name" value="HAD-like_sf"/>
</dbReference>
<evidence type="ECO:0000256" key="2">
    <source>
        <dbReference type="ARBA" id="ARBA00001968"/>
    </source>
</evidence>
<comment type="similarity">
    <text evidence="4 8">Belongs to the trehalose phosphatase family.</text>
</comment>
<keyword evidence="10" id="KW-1185">Reference proteome</keyword>
<dbReference type="EMBL" id="OX459118">
    <property type="protein sequence ID" value="CAI9092519.1"/>
    <property type="molecule type" value="Genomic_DNA"/>
</dbReference>
<keyword evidence="6" id="KW-0346">Stress response</keyword>
<dbReference type="AlphaFoldDB" id="A0AAV1CA94"/>
<dbReference type="GO" id="GO:0004805">
    <property type="term" value="F:trehalose-phosphatase activity"/>
    <property type="evidence" value="ECO:0007669"/>
    <property type="project" value="UniProtKB-EC"/>
</dbReference>
<dbReference type="GO" id="GO:0005992">
    <property type="term" value="P:trehalose biosynthetic process"/>
    <property type="evidence" value="ECO:0007669"/>
    <property type="project" value="InterPro"/>
</dbReference>
<evidence type="ECO:0000256" key="1">
    <source>
        <dbReference type="ARBA" id="ARBA00000500"/>
    </source>
</evidence>
<dbReference type="InterPro" id="IPR023214">
    <property type="entry name" value="HAD_sf"/>
</dbReference>
<evidence type="ECO:0000256" key="3">
    <source>
        <dbReference type="ARBA" id="ARBA00005199"/>
    </source>
</evidence>
<evidence type="ECO:0000256" key="6">
    <source>
        <dbReference type="ARBA" id="ARBA00023016"/>
    </source>
</evidence>
<dbReference type="PANTHER" id="PTHR43768">
    <property type="entry name" value="TREHALOSE 6-PHOSPHATE PHOSPHATASE"/>
    <property type="match status" value="1"/>
</dbReference>
<dbReference type="InterPro" id="IPR006379">
    <property type="entry name" value="HAD-SF_hydro_IIB"/>
</dbReference>
<comment type="cofactor">
    <cofactor evidence="2 8">
        <name>a divalent metal cation</name>
        <dbReference type="ChEBI" id="CHEBI:60240"/>
    </cofactor>
</comment>
<comment type="function">
    <text evidence="7">Removes the phosphate from trehalose 6-phosphate to produce free trehalose. Trehalose accumulation in plant may improve abiotic stress tolerance.</text>
</comment>
<evidence type="ECO:0000256" key="8">
    <source>
        <dbReference type="RuleBase" id="RU361117"/>
    </source>
</evidence>
<dbReference type="NCBIfam" id="TIGR00685">
    <property type="entry name" value="T6PP"/>
    <property type="match status" value="1"/>
</dbReference>
<dbReference type="NCBIfam" id="TIGR01484">
    <property type="entry name" value="HAD-SF-IIB"/>
    <property type="match status" value="1"/>
</dbReference>
<proteinExistence type="inferred from homology"/>
<dbReference type="Gene3D" id="3.40.50.1000">
    <property type="entry name" value="HAD superfamily/HAD-like"/>
    <property type="match status" value="1"/>
</dbReference>
<dbReference type="EC" id="3.1.3.12" evidence="8"/>
<comment type="pathway">
    <text evidence="3 8">Glycan biosynthesis; trehalose biosynthesis.</text>
</comment>
<protein>
    <recommendedName>
        <fullName evidence="8">Trehalose 6-phosphate phosphatase</fullName>
        <ecNumber evidence="8">3.1.3.12</ecNumber>
    </recommendedName>
</protein>
<dbReference type="InterPro" id="IPR044651">
    <property type="entry name" value="OTSB-like"/>
</dbReference>
<dbReference type="SUPFAM" id="SSF56784">
    <property type="entry name" value="HAD-like"/>
    <property type="match status" value="1"/>
</dbReference>
<dbReference type="PANTHER" id="PTHR43768:SF30">
    <property type="entry name" value="TREHALOSE 6-PHOSPHATE PHOSPHATASE"/>
    <property type="match status" value="1"/>
</dbReference>
<dbReference type="Pfam" id="PF02358">
    <property type="entry name" value="Trehalose_PPase"/>
    <property type="match status" value="1"/>
</dbReference>
<gene>
    <name evidence="9" type="ORF">OLC1_LOCUS4172</name>
</gene>
<name>A0AAV1CA94_OLDCO</name>
<evidence type="ECO:0000313" key="9">
    <source>
        <dbReference type="EMBL" id="CAI9092519.1"/>
    </source>
</evidence>
<comment type="catalytic activity">
    <reaction evidence="1 8">
        <text>alpha,alpha-trehalose 6-phosphate + H2O = alpha,alpha-trehalose + phosphate</text>
        <dbReference type="Rhea" id="RHEA:23420"/>
        <dbReference type="ChEBI" id="CHEBI:15377"/>
        <dbReference type="ChEBI" id="CHEBI:16551"/>
        <dbReference type="ChEBI" id="CHEBI:43474"/>
        <dbReference type="ChEBI" id="CHEBI:58429"/>
        <dbReference type="EC" id="3.1.3.12"/>
    </reaction>
</comment>
<dbReference type="FunFam" id="3.30.70.1020:FF:000004">
    <property type="entry name" value="Trehalose 6-phosphate phosphatase"/>
    <property type="match status" value="1"/>
</dbReference>
<reference evidence="9" key="1">
    <citation type="submission" date="2023-03" db="EMBL/GenBank/DDBJ databases">
        <authorList>
            <person name="Julca I."/>
        </authorList>
    </citation>
    <scope>NUCLEOTIDE SEQUENCE</scope>
</reference>
<dbReference type="InterPro" id="IPR003337">
    <property type="entry name" value="Trehalose_PPase"/>
</dbReference>
<evidence type="ECO:0000313" key="10">
    <source>
        <dbReference type="Proteomes" id="UP001161247"/>
    </source>
</evidence>